<evidence type="ECO:0000313" key="6">
    <source>
        <dbReference type="Proteomes" id="UP000321085"/>
    </source>
</evidence>
<keyword evidence="2" id="KW-1133">Transmembrane helix</keyword>
<dbReference type="AlphaFoldDB" id="A0A512BMD8"/>
<keyword evidence="2" id="KW-0472">Membrane</keyword>
<dbReference type="SUPFAM" id="SSF49313">
    <property type="entry name" value="Cadherin-like"/>
    <property type="match status" value="1"/>
</dbReference>
<sequence length="340" mass="35510">MRSDYTVTQGENGTYVITDTNVSDGNDGRDTVSSIELFEFGDGTIFTLAQLLDPGNPGDPGDPGDPSDRGDPGDPGDPSDPSNPGDPNNTAPVNVRLNGQTSVSAPENSVFAAALSATDADGDALTFSFASGGNAGGMFVIDNTTKQLRLAPGKTLDFETAQSLTVYVKASDGHGGVSATQALTVTVTDVAEIPPGQILIGTSKANTLVGAGGNDRLYGKGGKDMLIGGAGQDTFVFDTKPNKKTNLDRISDYSVADDTIWLENRVFKKLGKSGSEVSPAALKKAFFKMGKAKDKNDYVVYNKKTGVLSYDADGSNAGKAVEIAKLARNLKLTQDDFFII</sequence>
<dbReference type="PANTHER" id="PTHR24026:SF126">
    <property type="entry name" value="PROTOCADHERIN FAT 4"/>
    <property type="match status" value="1"/>
</dbReference>
<dbReference type="SMART" id="SM00112">
    <property type="entry name" value="CA"/>
    <property type="match status" value="1"/>
</dbReference>
<dbReference type="PROSITE" id="PS50268">
    <property type="entry name" value="CADHERIN_2"/>
    <property type="match status" value="1"/>
</dbReference>
<dbReference type="Proteomes" id="UP000321085">
    <property type="component" value="Unassembled WGS sequence"/>
</dbReference>
<dbReference type="GO" id="GO:0005509">
    <property type="term" value="F:calcium ion binding"/>
    <property type="evidence" value="ECO:0007669"/>
    <property type="project" value="InterPro"/>
</dbReference>
<dbReference type="InterPro" id="IPR018511">
    <property type="entry name" value="Hemolysin-typ_Ca-bd_CS"/>
</dbReference>
<dbReference type="Pfam" id="PF00028">
    <property type="entry name" value="Cadherin"/>
    <property type="match status" value="1"/>
</dbReference>
<protein>
    <recommendedName>
        <fullName evidence="4">Cadherin domain-containing protein</fullName>
    </recommendedName>
</protein>
<dbReference type="CDD" id="cd11304">
    <property type="entry name" value="Cadherin_repeat"/>
    <property type="match status" value="1"/>
</dbReference>
<evidence type="ECO:0000256" key="3">
    <source>
        <dbReference type="SAM" id="MobiDB-lite"/>
    </source>
</evidence>
<dbReference type="InterPro" id="IPR001343">
    <property type="entry name" value="Hemolysn_Ca-bd"/>
</dbReference>
<dbReference type="InterPro" id="IPR011049">
    <property type="entry name" value="Serralysin-like_metalloprot_C"/>
</dbReference>
<dbReference type="GO" id="GO:0005886">
    <property type="term" value="C:plasma membrane"/>
    <property type="evidence" value="ECO:0007669"/>
    <property type="project" value="UniProtKB-SubCell"/>
</dbReference>
<dbReference type="GO" id="GO:0007156">
    <property type="term" value="P:homophilic cell adhesion via plasma membrane adhesion molecules"/>
    <property type="evidence" value="ECO:0007669"/>
    <property type="project" value="InterPro"/>
</dbReference>
<accession>A0A512BMD8</accession>
<dbReference type="OrthoDB" id="5380561at2"/>
<feature type="domain" description="Cadherin" evidence="4">
    <location>
        <begin position="97"/>
        <end position="197"/>
    </location>
</feature>
<keyword evidence="6" id="KW-1185">Reference proteome</keyword>
<comment type="caution">
    <text evidence="5">The sequence shown here is derived from an EMBL/GenBank/DDBJ whole genome shotgun (WGS) entry which is preliminary data.</text>
</comment>
<name>A0A512BMD8_9HYPH</name>
<dbReference type="InterPro" id="IPR002126">
    <property type="entry name" value="Cadherin-like_dom"/>
</dbReference>
<dbReference type="Pfam" id="PF00353">
    <property type="entry name" value="HemolysinCabind"/>
    <property type="match status" value="1"/>
</dbReference>
<feature type="compositionally biased region" description="Low complexity" evidence="3">
    <location>
        <begin position="79"/>
        <end position="89"/>
    </location>
</feature>
<dbReference type="PROSITE" id="PS00330">
    <property type="entry name" value="HEMOLYSIN_CALCIUM"/>
    <property type="match status" value="1"/>
</dbReference>
<organism evidence="5 6">
    <name type="scientific">Microvirga aerophila</name>
    <dbReference type="NCBI Taxonomy" id="670291"/>
    <lineage>
        <taxon>Bacteria</taxon>
        <taxon>Pseudomonadati</taxon>
        <taxon>Pseudomonadota</taxon>
        <taxon>Alphaproteobacteria</taxon>
        <taxon>Hyphomicrobiales</taxon>
        <taxon>Methylobacteriaceae</taxon>
        <taxon>Microvirga</taxon>
    </lineage>
</organism>
<evidence type="ECO:0000256" key="2">
    <source>
        <dbReference type="ARBA" id="ARBA00022989"/>
    </source>
</evidence>
<dbReference type="SUPFAM" id="SSF51120">
    <property type="entry name" value="beta-Roll"/>
    <property type="match status" value="1"/>
</dbReference>
<dbReference type="PANTHER" id="PTHR24026">
    <property type="entry name" value="FAT ATYPICAL CADHERIN-RELATED"/>
    <property type="match status" value="1"/>
</dbReference>
<evidence type="ECO:0000313" key="5">
    <source>
        <dbReference type="EMBL" id="GEO13122.1"/>
    </source>
</evidence>
<keyword evidence="1" id="KW-0812">Transmembrane</keyword>
<evidence type="ECO:0000256" key="1">
    <source>
        <dbReference type="ARBA" id="ARBA00022692"/>
    </source>
</evidence>
<dbReference type="Gene3D" id="2.150.10.10">
    <property type="entry name" value="Serralysin-like metalloprotease, C-terminal"/>
    <property type="match status" value="1"/>
</dbReference>
<dbReference type="EMBL" id="BJYU01000006">
    <property type="protein sequence ID" value="GEO13122.1"/>
    <property type="molecule type" value="Genomic_DNA"/>
</dbReference>
<dbReference type="RefSeq" id="WP_114185271.1">
    <property type="nucleotide sequence ID" value="NZ_BJYU01000006.1"/>
</dbReference>
<gene>
    <name evidence="5" type="ORF">MAE02_08180</name>
</gene>
<dbReference type="InterPro" id="IPR015919">
    <property type="entry name" value="Cadherin-like_sf"/>
</dbReference>
<evidence type="ECO:0000259" key="4">
    <source>
        <dbReference type="PROSITE" id="PS50268"/>
    </source>
</evidence>
<proteinExistence type="predicted"/>
<dbReference type="PRINTS" id="PR00313">
    <property type="entry name" value="CABNDNGRPT"/>
</dbReference>
<reference evidence="5 6" key="1">
    <citation type="submission" date="2019-07" db="EMBL/GenBank/DDBJ databases">
        <title>Whole genome shotgun sequence of Microvirga aerophila NBRC 106136.</title>
        <authorList>
            <person name="Hosoyama A."/>
            <person name="Uohara A."/>
            <person name="Ohji S."/>
            <person name="Ichikawa N."/>
        </authorList>
    </citation>
    <scope>NUCLEOTIDE SEQUENCE [LARGE SCALE GENOMIC DNA]</scope>
    <source>
        <strain evidence="5 6">NBRC 106136</strain>
    </source>
</reference>
<feature type="region of interest" description="Disordered" evidence="3">
    <location>
        <begin position="50"/>
        <end position="95"/>
    </location>
</feature>